<name>A0A4S4FM80_9MICO</name>
<comment type="caution">
    <text evidence="2">The sequence shown here is derived from an EMBL/GenBank/DDBJ whole genome shotgun (WGS) entry which is preliminary data.</text>
</comment>
<dbReference type="EMBL" id="SSSN01000011">
    <property type="protein sequence ID" value="THG31331.1"/>
    <property type="molecule type" value="Genomic_DNA"/>
</dbReference>
<dbReference type="Proteomes" id="UP000307380">
    <property type="component" value="Unassembled WGS sequence"/>
</dbReference>
<evidence type="ECO:0000313" key="3">
    <source>
        <dbReference type="Proteomes" id="UP000307380"/>
    </source>
</evidence>
<dbReference type="InterPro" id="IPR024072">
    <property type="entry name" value="DHFR-like_dom_sf"/>
</dbReference>
<dbReference type="AlphaFoldDB" id="A0A4S4FM80"/>
<dbReference type="OrthoDB" id="7342392at2"/>
<dbReference type="SUPFAM" id="SSF53597">
    <property type="entry name" value="Dihydrofolate reductase-like"/>
    <property type="match status" value="1"/>
</dbReference>
<keyword evidence="3" id="KW-1185">Reference proteome</keyword>
<dbReference type="Gene3D" id="3.40.430.10">
    <property type="entry name" value="Dihydrofolate Reductase, subunit A"/>
    <property type="match status" value="1"/>
</dbReference>
<dbReference type="RefSeq" id="WP_136425098.1">
    <property type="nucleotide sequence ID" value="NZ_SSSN01000011.1"/>
</dbReference>
<dbReference type="GO" id="GO:0009231">
    <property type="term" value="P:riboflavin biosynthetic process"/>
    <property type="evidence" value="ECO:0007669"/>
    <property type="project" value="InterPro"/>
</dbReference>
<evidence type="ECO:0000313" key="2">
    <source>
        <dbReference type="EMBL" id="THG31331.1"/>
    </source>
</evidence>
<dbReference type="InterPro" id="IPR002734">
    <property type="entry name" value="RibDG_C"/>
</dbReference>
<feature type="domain" description="Bacterial bifunctional deaminase-reductase C-terminal" evidence="1">
    <location>
        <begin position="4"/>
        <end position="167"/>
    </location>
</feature>
<protein>
    <submittedName>
        <fullName evidence="2">Deaminase</fullName>
    </submittedName>
</protein>
<sequence length="199" mass="21361">MGNVVVNLFITLDGVYQAPGGPDEDREGDFPFGGWQAPLTGDEGEAILAEIESMDALLLGRRTYDIFAGYWPNQSTEDPISAKLNSAPKFVVSRTLQSADWDGTTILADVADVAAVRDRYDEVHLIGSGALSAALLDAGLVDRIHLWLYPVTLGTGKRFLTEGLVPKTFALAEQPRVFSQGTISLVYAPAGDVQTGDMT</sequence>
<accession>A0A4S4FM80</accession>
<organism evidence="2 3">
    <name type="scientific">Orlajensenia flava</name>
    <dbReference type="NCBI Taxonomy" id="2565934"/>
    <lineage>
        <taxon>Bacteria</taxon>
        <taxon>Bacillati</taxon>
        <taxon>Actinomycetota</taxon>
        <taxon>Actinomycetes</taxon>
        <taxon>Micrococcales</taxon>
        <taxon>Microbacteriaceae</taxon>
        <taxon>Orlajensenia</taxon>
    </lineage>
</organism>
<evidence type="ECO:0000259" key="1">
    <source>
        <dbReference type="Pfam" id="PF01872"/>
    </source>
</evidence>
<gene>
    <name evidence="2" type="ORF">E6C70_13635</name>
</gene>
<reference evidence="2 3" key="1">
    <citation type="submission" date="2019-04" db="EMBL/GenBank/DDBJ databases">
        <authorList>
            <person name="Jiang L."/>
        </authorList>
    </citation>
    <scope>NUCLEOTIDE SEQUENCE [LARGE SCALE GENOMIC DNA]</scope>
    <source>
        <strain evidence="2 3">YIM 131861</strain>
    </source>
</reference>
<dbReference type="GO" id="GO:0008703">
    <property type="term" value="F:5-amino-6-(5-phosphoribosylamino)uracil reductase activity"/>
    <property type="evidence" value="ECO:0007669"/>
    <property type="project" value="InterPro"/>
</dbReference>
<dbReference type="Pfam" id="PF01872">
    <property type="entry name" value="RibD_C"/>
    <property type="match status" value="1"/>
</dbReference>
<proteinExistence type="predicted"/>